<organism evidence="3 4">
    <name type="scientific">Colocasia esculenta</name>
    <name type="common">Wild taro</name>
    <name type="synonym">Arum esculentum</name>
    <dbReference type="NCBI Taxonomy" id="4460"/>
    <lineage>
        <taxon>Eukaryota</taxon>
        <taxon>Viridiplantae</taxon>
        <taxon>Streptophyta</taxon>
        <taxon>Embryophyta</taxon>
        <taxon>Tracheophyta</taxon>
        <taxon>Spermatophyta</taxon>
        <taxon>Magnoliopsida</taxon>
        <taxon>Liliopsida</taxon>
        <taxon>Araceae</taxon>
        <taxon>Aroideae</taxon>
        <taxon>Colocasieae</taxon>
        <taxon>Colocasia</taxon>
    </lineage>
</organism>
<evidence type="ECO:0000313" key="4">
    <source>
        <dbReference type="Proteomes" id="UP000652761"/>
    </source>
</evidence>
<dbReference type="OrthoDB" id="593744at2759"/>
<dbReference type="GO" id="GO:0010073">
    <property type="term" value="P:meristem maintenance"/>
    <property type="evidence" value="ECO:0007669"/>
    <property type="project" value="InterPro"/>
</dbReference>
<evidence type="ECO:0000256" key="1">
    <source>
        <dbReference type="SAM" id="MobiDB-lite"/>
    </source>
</evidence>
<sequence length="291" mass="34480">MSPSLVPTSPHISNLPCLLRLVPTSSPHISTSPTNVNMIFVLFLIDMLGLNMQGNNIFHMLPIDIVFDIIERIVKSIIELLAYTTGYEERTWREKITCFYMHKSRIDLMTHRWHRRLTREAPNRTWEFFRNEFHIIEESQIIWELYVLEDLLCVAAICRESSELWRVHVPMFCMAVMEVHMPERVWRQFGAPQVIPPALERYDRKDGRGHARENWLLYHARNIERWNDSANSILEPPPQEEDQSHGHILGHQNHGHILGHQNHGQMYMMLSLVAFLKWMFKWGNRHKISVF</sequence>
<proteinExistence type="predicted"/>
<evidence type="ECO:0000259" key="2">
    <source>
        <dbReference type="Pfam" id="PF10536"/>
    </source>
</evidence>
<feature type="region of interest" description="Disordered" evidence="1">
    <location>
        <begin position="232"/>
        <end position="252"/>
    </location>
</feature>
<accession>A0A843VET5</accession>
<comment type="caution">
    <text evidence="3">The sequence shown here is derived from an EMBL/GenBank/DDBJ whole genome shotgun (WGS) entry which is preliminary data.</text>
</comment>
<gene>
    <name evidence="3" type="ORF">Taro_027115</name>
</gene>
<keyword evidence="4" id="KW-1185">Reference proteome</keyword>
<protein>
    <recommendedName>
        <fullName evidence="2">Aminotransferase-like plant mobile domain-containing protein</fullName>
    </recommendedName>
</protein>
<dbReference type="Proteomes" id="UP000652761">
    <property type="component" value="Unassembled WGS sequence"/>
</dbReference>
<dbReference type="Pfam" id="PF10536">
    <property type="entry name" value="PMD"/>
    <property type="match status" value="1"/>
</dbReference>
<evidence type="ECO:0000313" key="3">
    <source>
        <dbReference type="EMBL" id="MQL94455.1"/>
    </source>
</evidence>
<feature type="domain" description="Aminotransferase-like plant mobile" evidence="2">
    <location>
        <begin position="106"/>
        <end position="240"/>
    </location>
</feature>
<dbReference type="PANTHER" id="PTHR46033">
    <property type="entry name" value="PROTEIN MAIN-LIKE 2"/>
    <property type="match status" value="1"/>
</dbReference>
<reference evidence="3" key="1">
    <citation type="submission" date="2017-07" db="EMBL/GenBank/DDBJ databases">
        <title>Taro Niue Genome Assembly and Annotation.</title>
        <authorList>
            <person name="Atibalentja N."/>
            <person name="Keating K."/>
            <person name="Fields C.J."/>
        </authorList>
    </citation>
    <scope>NUCLEOTIDE SEQUENCE</scope>
    <source>
        <strain evidence="3">Niue_2</strain>
        <tissue evidence="3">Leaf</tissue>
    </source>
</reference>
<dbReference type="AlphaFoldDB" id="A0A843VET5"/>
<dbReference type="InterPro" id="IPR044824">
    <property type="entry name" value="MAIN-like"/>
</dbReference>
<dbReference type="InterPro" id="IPR019557">
    <property type="entry name" value="AminoTfrase-like_pln_mobile"/>
</dbReference>
<dbReference type="PANTHER" id="PTHR46033:SF8">
    <property type="entry name" value="PROTEIN MAINTENANCE OF MERISTEMS-LIKE"/>
    <property type="match status" value="1"/>
</dbReference>
<name>A0A843VET5_COLES</name>
<dbReference type="EMBL" id="NMUH01001678">
    <property type="protein sequence ID" value="MQL94455.1"/>
    <property type="molecule type" value="Genomic_DNA"/>
</dbReference>